<dbReference type="STRING" id="441894.ENSSCUP00000003955"/>
<dbReference type="InterPro" id="IPR049507">
    <property type="entry name" value="SHLD2_OB1"/>
</dbReference>
<evidence type="ECO:0000259" key="1">
    <source>
        <dbReference type="Pfam" id="PF15793"/>
    </source>
</evidence>
<protein>
    <submittedName>
        <fullName evidence="4">Protein FAM35A</fullName>
    </submittedName>
</protein>
<dbReference type="Pfam" id="PF22779">
    <property type="entry name" value="OB_SHLD2_2nd"/>
    <property type="match status" value="1"/>
</dbReference>
<organism evidence="4 5">
    <name type="scientific">Struthio camelus australis</name>
    <dbReference type="NCBI Taxonomy" id="441894"/>
    <lineage>
        <taxon>Eukaryota</taxon>
        <taxon>Metazoa</taxon>
        <taxon>Chordata</taxon>
        <taxon>Craniata</taxon>
        <taxon>Vertebrata</taxon>
        <taxon>Euteleostomi</taxon>
        <taxon>Archelosauria</taxon>
        <taxon>Archosauria</taxon>
        <taxon>Dinosauria</taxon>
        <taxon>Saurischia</taxon>
        <taxon>Theropoda</taxon>
        <taxon>Coelurosauria</taxon>
        <taxon>Aves</taxon>
        <taxon>Palaeognathae</taxon>
        <taxon>Struthioniformes</taxon>
        <taxon>Struthionidae</taxon>
        <taxon>Struthio</taxon>
    </lineage>
</organism>
<dbReference type="InterPro" id="IPR053944">
    <property type="entry name" value="SHLD2_OB2"/>
</dbReference>
<feature type="non-terminal residue" evidence="4">
    <location>
        <position position="650"/>
    </location>
</feature>
<dbReference type="EMBL" id="KL205760">
    <property type="protein sequence ID" value="KFV74136.1"/>
    <property type="molecule type" value="Genomic_DNA"/>
</dbReference>
<dbReference type="Pfam" id="PF15793">
    <property type="entry name" value="SHLD2_C"/>
    <property type="match status" value="1"/>
</dbReference>
<dbReference type="Pfam" id="PF21669">
    <property type="entry name" value="SHLD2_OB1"/>
    <property type="match status" value="1"/>
</dbReference>
<dbReference type="Proteomes" id="UP000053584">
    <property type="component" value="Unassembled WGS sequence"/>
</dbReference>
<dbReference type="PANTHER" id="PTHR14495">
    <property type="entry name" value="SHIELDIN COMPLEX SUBUNIT 2"/>
    <property type="match status" value="1"/>
</dbReference>
<reference evidence="4 5" key="1">
    <citation type="submission" date="2014-04" db="EMBL/GenBank/DDBJ databases">
        <title>Genome evolution of avian class.</title>
        <authorList>
            <person name="Zhang G."/>
            <person name="Li C."/>
        </authorList>
    </citation>
    <scope>NUCLEOTIDE SEQUENCE [LARGE SCALE GENOMIC DNA]</scope>
    <source>
        <strain evidence="4">BGI_N308</strain>
    </source>
</reference>
<keyword evidence="5" id="KW-1185">Reference proteome</keyword>
<evidence type="ECO:0000259" key="2">
    <source>
        <dbReference type="Pfam" id="PF21669"/>
    </source>
</evidence>
<gene>
    <name evidence="4" type="ORF">N308_07531</name>
</gene>
<feature type="domain" description="Shieldin complex subunit 2 second OB fold" evidence="3">
    <location>
        <begin position="344"/>
        <end position="425"/>
    </location>
</feature>
<feature type="non-terminal residue" evidence="4">
    <location>
        <position position="1"/>
    </location>
</feature>
<dbReference type="GO" id="GO:0010569">
    <property type="term" value="P:regulation of double-strand break repair via homologous recombination"/>
    <property type="evidence" value="ECO:0007669"/>
    <property type="project" value="TreeGrafter"/>
</dbReference>
<sequence>GELSDCSNLAVSTDTEFHSIMTSSQMAVFAQDRFKKQNEMQKRTMKLLETEAGNKHEERQYEHRSLNSDVRTCHTVAEDACEQVYESTNSLELFNSESDGRTFCFDATKREERILCSQVSSSHNSSSKRVCTSEDSLYIFHSACKRQLKSKRAKLNSSPAGPGMRMDQERMTEVKKLQKRLLSLLKNCCCKNQKYNVLVAIVHPCHIKELQIKTRPKSSSKVPIATIVVTDQSKIERKVVLWRAAAFWSLTVFPGDVVLLTDIIMYENLWCGEILLQSTCTSQLLNLGNCSALNTKEFHHIVDVGVLHGLLAYISSEFPHFGDLPCREVQRLDSVQHVQLDQLQSNTLVHLVLKIISIAILTESVYSYKGGSQRKVILTVEQNRDQHYRMVLWGAGAAWCPQLQKRKDHIWDFKYLLVQHSSVSGDFELHTTPWSSCECLFDDDKRAIEFKERFQKNKTSLMKMTNLSAHLEEKCSGVIQLKAHILELKFTVSTGQYSQLIFHSSTSLDSVLASLPMITYSGCAKCGSELQADENKIYKQCVRCLPYNKVKTFYRPALMTVEDGGYEIYVHVVSELMEKIFLNIPADWLNRLVVPSSGVTYSIIVADLCHSLLADTEASYLLEIRSRFVLDENSCPLQKDFHLLNFHPDL</sequence>
<feature type="domain" description="Shieldin complex subunit 2 C-terminal" evidence="1">
    <location>
        <begin position="482"/>
        <end position="647"/>
    </location>
</feature>
<dbReference type="InterPro" id="IPR029715">
    <property type="entry name" value="FAM35A"/>
</dbReference>
<evidence type="ECO:0000259" key="3">
    <source>
        <dbReference type="Pfam" id="PF22779"/>
    </source>
</evidence>
<name>A0A093GXK3_STRCA</name>
<dbReference type="InterPro" id="IPR031589">
    <property type="entry name" value="SHLD2_C"/>
</dbReference>
<proteinExistence type="predicted"/>
<dbReference type="PANTHER" id="PTHR14495:SF2">
    <property type="entry name" value="SHIELDIN COMPLEX SUBUNIT 2"/>
    <property type="match status" value="1"/>
</dbReference>
<dbReference type="GO" id="GO:0005634">
    <property type="term" value="C:nucleus"/>
    <property type="evidence" value="ECO:0007669"/>
    <property type="project" value="TreeGrafter"/>
</dbReference>
<evidence type="ECO:0000313" key="4">
    <source>
        <dbReference type="EMBL" id="KFV74136.1"/>
    </source>
</evidence>
<dbReference type="GO" id="GO:0035861">
    <property type="term" value="C:site of double-strand break"/>
    <property type="evidence" value="ECO:0007669"/>
    <property type="project" value="TreeGrafter"/>
</dbReference>
<evidence type="ECO:0000313" key="5">
    <source>
        <dbReference type="Proteomes" id="UP000053584"/>
    </source>
</evidence>
<accession>A0A093GXK3</accession>
<dbReference type="AlphaFoldDB" id="A0A093GXK3"/>
<feature type="domain" description="Shieldin complex subunit 2 first OB fold" evidence="2">
    <location>
        <begin position="175"/>
        <end position="311"/>
    </location>
</feature>